<protein>
    <submittedName>
        <fullName evidence="4">Uncharacterized protein</fullName>
    </submittedName>
</protein>
<dbReference type="PANTHER" id="PTHR31623:SF20">
    <property type="entry name" value="VINORINE SYNTHASE-LIKE"/>
    <property type="match status" value="1"/>
</dbReference>
<dbReference type="Gene3D" id="3.30.559.10">
    <property type="entry name" value="Chloramphenicol acetyltransferase-like domain"/>
    <property type="match status" value="2"/>
</dbReference>
<dbReference type="GO" id="GO:0016746">
    <property type="term" value="F:acyltransferase activity"/>
    <property type="evidence" value="ECO:0007669"/>
    <property type="project" value="UniProtKB-KW"/>
</dbReference>
<gene>
    <name evidence="4" type="ORF">LITE_LOCUS27330</name>
</gene>
<evidence type="ECO:0000256" key="1">
    <source>
        <dbReference type="ARBA" id="ARBA00009861"/>
    </source>
</evidence>
<evidence type="ECO:0000256" key="2">
    <source>
        <dbReference type="ARBA" id="ARBA00022679"/>
    </source>
</evidence>
<evidence type="ECO:0000313" key="5">
    <source>
        <dbReference type="Proteomes" id="UP001154282"/>
    </source>
</evidence>
<dbReference type="EMBL" id="CAMGYJ010000007">
    <property type="protein sequence ID" value="CAI0442607.1"/>
    <property type="molecule type" value="Genomic_DNA"/>
</dbReference>
<dbReference type="PANTHER" id="PTHR31623">
    <property type="entry name" value="F21J9.9"/>
    <property type="match status" value="1"/>
</dbReference>
<comment type="caution">
    <text evidence="4">The sequence shown here is derived from an EMBL/GenBank/DDBJ whole genome shotgun (WGS) entry which is preliminary data.</text>
</comment>
<organism evidence="4 5">
    <name type="scientific">Linum tenue</name>
    <dbReference type="NCBI Taxonomy" id="586396"/>
    <lineage>
        <taxon>Eukaryota</taxon>
        <taxon>Viridiplantae</taxon>
        <taxon>Streptophyta</taxon>
        <taxon>Embryophyta</taxon>
        <taxon>Tracheophyta</taxon>
        <taxon>Spermatophyta</taxon>
        <taxon>Magnoliopsida</taxon>
        <taxon>eudicotyledons</taxon>
        <taxon>Gunneridae</taxon>
        <taxon>Pentapetalae</taxon>
        <taxon>rosids</taxon>
        <taxon>fabids</taxon>
        <taxon>Malpighiales</taxon>
        <taxon>Linaceae</taxon>
        <taxon>Linum</taxon>
    </lineage>
</organism>
<dbReference type="AlphaFoldDB" id="A0AAV0M8P6"/>
<proteinExistence type="inferred from homology"/>
<dbReference type="InterPro" id="IPR023213">
    <property type="entry name" value="CAT-like_dom_sf"/>
</dbReference>
<keyword evidence="5" id="KW-1185">Reference proteome</keyword>
<evidence type="ECO:0000256" key="3">
    <source>
        <dbReference type="ARBA" id="ARBA00023315"/>
    </source>
</evidence>
<dbReference type="Proteomes" id="UP001154282">
    <property type="component" value="Unassembled WGS sequence"/>
</dbReference>
<accession>A0AAV0M8P6</accession>
<keyword evidence="3" id="KW-0012">Acyltransferase</keyword>
<keyword evidence="2" id="KW-0808">Transferase</keyword>
<sequence length="466" mass="51746">MEVRIVSRELVKPSSPETVKAKPPHKLCLFDQLFPLTYTPLILFYANPETPNLRSTDRFIAHLKRSLAETLTVYYPFSGRTNSGNLLIDRFGEGIPFIHVKVESCRLSDFLKRREPENLNCLLPRAPFRRESVEFDSPVLEMQVSVFACGGIALGWAASHKLIDGFTMISFLKAFSAVSRGGREKAELLSAAPPCFGRAAELFPPREAFPENYRNLMETLWFIEGNYVTRRFVFDSESISKLRAEASAAGGKTEQEQGKKKIKLSRVEAVSCLIWKSSMAAARSISGGKPRTSILVEAVNLRDVTDPPLVGGDTIGNVFWLATACADESSAVDLPELAENLRGAIELYRSEYVKSLQGEEGFEALSGFFEQLEGLFEAETPDILAFTSWNGFGVTGQDFGWGDPKWVAVMGRPSPGFRNLTVLVDSVDGGGKMEAWITLEEQRMKVFERDPEFLAFANPNPIISSL</sequence>
<name>A0AAV0M8P6_9ROSI</name>
<comment type="similarity">
    <text evidence="1">Belongs to the plant acyltransferase family.</text>
</comment>
<reference evidence="4" key="1">
    <citation type="submission" date="2022-08" db="EMBL/GenBank/DDBJ databases">
        <authorList>
            <person name="Gutierrez-Valencia J."/>
        </authorList>
    </citation>
    <scope>NUCLEOTIDE SEQUENCE</scope>
</reference>
<dbReference type="Pfam" id="PF02458">
    <property type="entry name" value="Transferase"/>
    <property type="match status" value="1"/>
</dbReference>
<evidence type="ECO:0000313" key="4">
    <source>
        <dbReference type="EMBL" id="CAI0442607.1"/>
    </source>
</evidence>